<dbReference type="PANTHER" id="PTHR43557:SF2">
    <property type="entry name" value="RIESKE DOMAIN-CONTAINING PROTEIN-RELATED"/>
    <property type="match status" value="1"/>
</dbReference>
<organism evidence="7 8">
    <name type="scientific">Aquipseudomonas alcaligenes</name>
    <name type="common">Pseudomonas alcaligenes</name>
    <dbReference type="NCBI Taxonomy" id="43263"/>
    <lineage>
        <taxon>Bacteria</taxon>
        <taxon>Pseudomonadati</taxon>
        <taxon>Pseudomonadota</taxon>
        <taxon>Gammaproteobacteria</taxon>
        <taxon>Pseudomonadales</taxon>
        <taxon>Pseudomonadaceae</taxon>
        <taxon>Aquipseudomonas</taxon>
    </lineage>
</organism>
<dbReference type="Gene3D" id="3.30.390.30">
    <property type="match status" value="1"/>
</dbReference>
<comment type="caution">
    <text evidence="7">The sequence shown here is derived from an EMBL/GenBank/DDBJ whole genome shotgun (WGS) entry which is preliminary data.</text>
</comment>
<evidence type="ECO:0000256" key="4">
    <source>
        <dbReference type="ARBA" id="ARBA00023002"/>
    </source>
</evidence>
<evidence type="ECO:0000313" key="7">
    <source>
        <dbReference type="EMBL" id="PYC27263.1"/>
    </source>
</evidence>
<dbReference type="PRINTS" id="PR00411">
    <property type="entry name" value="PNDRDTASEI"/>
</dbReference>
<evidence type="ECO:0000256" key="2">
    <source>
        <dbReference type="ARBA" id="ARBA00022630"/>
    </source>
</evidence>
<dbReference type="InterPro" id="IPR036188">
    <property type="entry name" value="FAD/NAD-bd_sf"/>
</dbReference>
<dbReference type="EMBL" id="QJRX01000003">
    <property type="protein sequence ID" value="PYC27263.1"/>
    <property type="molecule type" value="Genomic_DNA"/>
</dbReference>
<evidence type="ECO:0000259" key="6">
    <source>
        <dbReference type="Pfam" id="PF14759"/>
    </source>
</evidence>
<evidence type="ECO:0000256" key="1">
    <source>
        <dbReference type="ARBA" id="ARBA00001974"/>
    </source>
</evidence>
<reference evidence="7 8" key="1">
    <citation type="submission" date="2018-06" db="EMBL/GenBank/DDBJ databases">
        <title>Pseudomonas diversity within urban Lake Michigan freshwaters.</title>
        <authorList>
            <person name="Batrich M."/>
            <person name="Hatzopoulos T."/>
            <person name="Putonti C."/>
        </authorList>
    </citation>
    <scope>NUCLEOTIDE SEQUENCE [LARGE SCALE GENOMIC DNA]</scope>
    <source>
        <strain evidence="7 8">MB-090714</strain>
    </source>
</reference>
<dbReference type="Pfam" id="PF07992">
    <property type="entry name" value="Pyr_redox_2"/>
    <property type="match status" value="1"/>
</dbReference>
<sequence>MTDAAAPSTAIIIGAGHAGGELAIALRNEGWEGRILLLGEEAHLPYHRPPLSKAYLAGSVEKSSLAIRPLAAYERAKVEFMAGVRVQRIDRANRRLELADGAQLSYDRLAIATGGRPRPLAVPNAAAAERCGNFHYLRTLDDVELIRVQLAPGKRLAIVGGGYIGLEVAASAVQQGLQVTVLEALPRVLQRVTAAELSAYYERKHREAGVDIRTNVQVADLEVTGDAVTALLCADGSRLETDLVVVGIGLIPNTELAAEAGLAVDNGILVDEHAQTSDPHIYAAGDCTNHPNALLGRRLRLESVPNALEQSRVAAANMAGKAKTYASVPWFWSDQYELKLKMVGLSEGFERLVLRGDPASDSFSAFYLKGDRVLAADTVNRPQDFIAAKRLVAEGIAVTAEQLADDGRPLKELLPAAQG</sequence>
<keyword evidence="4" id="KW-0560">Oxidoreductase</keyword>
<dbReference type="OrthoDB" id="9800167at2"/>
<feature type="domain" description="FAD/NAD(P)-binding" evidence="5">
    <location>
        <begin position="11"/>
        <end position="310"/>
    </location>
</feature>
<protein>
    <submittedName>
        <fullName evidence="7">Pyridine nucleotide-disulfide oxidoreductase</fullName>
    </submittedName>
</protein>
<dbReference type="InterPro" id="IPR016156">
    <property type="entry name" value="FAD/NAD-linked_Rdtase_dimer_sf"/>
</dbReference>
<keyword evidence="2" id="KW-0285">Flavoprotein</keyword>
<dbReference type="Gene3D" id="3.50.50.60">
    <property type="entry name" value="FAD/NAD(P)-binding domain"/>
    <property type="match status" value="2"/>
</dbReference>
<comment type="cofactor">
    <cofactor evidence="1">
        <name>FAD</name>
        <dbReference type="ChEBI" id="CHEBI:57692"/>
    </cofactor>
</comment>
<dbReference type="GO" id="GO:0005737">
    <property type="term" value="C:cytoplasm"/>
    <property type="evidence" value="ECO:0007669"/>
    <property type="project" value="TreeGrafter"/>
</dbReference>
<dbReference type="Pfam" id="PF14759">
    <property type="entry name" value="Reductase_C"/>
    <property type="match status" value="1"/>
</dbReference>
<dbReference type="InterPro" id="IPR023753">
    <property type="entry name" value="FAD/NAD-binding_dom"/>
</dbReference>
<dbReference type="Proteomes" id="UP000248146">
    <property type="component" value="Unassembled WGS sequence"/>
</dbReference>
<evidence type="ECO:0000256" key="3">
    <source>
        <dbReference type="ARBA" id="ARBA00022827"/>
    </source>
</evidence>
<dbReference type="SUPFAM" id="SSF55424">
    <property type="entry name" value="FAD/NAD-linked reductases, dimerisation (C-terminal) domain"/>
    <property type="match status" value="1"/>
</dbReference>
<feature type="domain" description="Reductase C-terminal" evidence="6">
    <location>
        <begin position="330"/>
        <end position="414"/>
    </location>
</feature>
<dbReference type="GO" id="GO:0016651">
    <property type="term" value="F:oxidoreductase activity, acting on NAD(P)H"/>
    <property type="evidence" value="ECO:0007669"/>
    <property type="project" value="TreeGrafter"/>
</dbReference>
<gene>
    <name evidence="7" type="ORF">DMO17_05825</name>
</gene>
<evidence type="ECO:0000259" key="5">
    <source>
        <dbReference type="Pfam" id="PF07992"/>
    </source>
</evidence>
<keyword evidence="3" id="KW-0274">FAD</keyword>
<proteinExistence type="predicted"/>
<dbReference type="AlphaFoldDB" id="A0A2V4LME7"/>
<dbReference type="PRINTS" id="PR00368">
    <property type="entry name" value="FADPNR"/>
</dbReference>
<evidence type="ECO:0000313" key="8">
    <source>
        <dbReference type="Proteomes" id="UP000248146"/>
    </source>
</evidence>
<dbReference type="SUPFAM" id="SSF51905">
    <property type="entry name" value="FAD/NAD(P)-binding domain"/>
    <property type="match status" value="1"/>
</dbReference>
<accession>A0A2V4LME7</accession>
<dbReference type="InterPro" id="IPR028202">
    <property type="entry name" value="Reductase_C"/>
</dbReference>
<dbReference type="InterPro" id="IPR050446">
    <property type="entry name" value="FAD-oxidoreductase/Apoptosis"/>
</dbReference>
<dbReference type="PANTHER" id="PTHR43557">
    <property type="entry name" value="APOPTOSIS-INDUCING FACTOR 1"/>
    <property type="match status" value="1"/>
</dbReference>
<dbReference type="RefSeq" id="WP_110681565.1">
    <property type="nucleotide sequence ID" value="NZ_QJRX01000003.1"/>
</dbReference>
<name>A0A2V4LME7_AQUAC</name>